<reference evidence="3 4" key="1">
    <citation type="journal article" date="2009" name="Science">
        <title>Green evolution and dynamic adaptations revealed by genomes of the marine picoeukaryotes Micromonas.</title>
        <authorList>
            <person name="Worden A.Z."/>
            <person name="Lee J.H."/>
            <person name="Mock T."/>
            <person name="Rouze P."/>
            <person name="Simmons M.P."/>
            <person name="Aerts A.L."/>
            <person name="Allen A.E."/>
            <person name="Cuvelier M.L."/>
            <person name="Derelle E."/>
            <person name="Everett M.V."/>
            <person name="Foulon E."/>
            <person name="Grimwood J."/>
            <person name="Gundlach H."/>
            <person name="Henrissat B."/>
            <person name="Napoli C."/>
            <person name="McDonald S.M."/>
            <person name="Parker M.S."/>
            <person name="Rombauts S."/>
            <person name="Salamov A."/>
            <person name="Von Dassow P."/>
            <person name="Badger J.H."/>
            <person name="Coutinho P.M."/>
            <person name="Demir E."/>
            <person name="Dubchak I."/>
            <person name="Gentemann C."/>
            <person name="Eikrem W."/>
            <person name="Gready J.E."/>
            <person name="John U."/>
            <person name="Lanier W."/>
            <person name="Lindquist E.A."/>
            <person name="Lucas S."/>
            <person name="Mayer K.F."/>
            <person name="Moreau H."/>
            <person name="Not F."/>
            <person name="Otillar R."/>
            <person name="Panaud O."/>
            <person name="Pangilinan J."/>
            <person name="Paulsen I."/>
            <person name="Piegu B."/>
            <person name="Poliakov A."/>
            <person name="Robbens S."/>
            <person name="Schmutz J."/>
            <person name="Toulza E."/>
            <person name="Wyss T."/>
            <person name="Zelensky A."/>
            <person name="Zhou K."/>
            <person name="Armbrust E.V."/>
            <person name="Bhattacharya D."/>
            <person name="Goodenough U.W."/>
            <person name="Van de Peer Y."/>
            <person name="Grigoriev I.V."/>
        </authorList>
    </citation>
    <scope>NUCLEOTIDE SEQUENCE [LARGE SCALE GENOMIC DNA]</scope>
    <source>
        <strain evidence="3 4">CCMP1545</strain>
    </source>
</reference>
<evidence type="ECO:0000313" key="4">
    <source>
        <dbReference type="Proteomes" id="UP000001876"/>
    </source>
</evidence>
<accession>C1MU76</accession>
<organism evidence="4">
    <name type="scientific">Micromonas pusilla (strain CCMP1545)</name>
    <name type="common">Picoplanktonic green alga</name>
    <dbReference type="NCBI Taxonomy" id="564608"/>
    <lineage>
        <taxon>Eukaryota</taxon>
        <taxon>Viridiplantae</taxon>
        <taxon>Chlorophyta</taxon>
        <taxon>Mamiellophyceae</taxon>
        <taxon>Mamiellales</taxon>
        <taxon>Mamiellaceae</taxon>
        <taxon>Micromonas</taxon>
    </lineage>
</organism>
<feature type="region of interest" description="Disordered" evidence="2">
    <location>
        <begin position="726"/>
        <end position="750"/>
    </location>
</feature>
<dbReference type="eggNOG" id="ENOG502R336">
    <property type="taxonomic scope" value="Eukaryota"/>
</dbReference>
<gene>
    <name evidence="3" type="ORF">MICPUCDRAFT_58698</name>
</gene>
<dbReference type="GeneID" id="9684886"/>
<name>C1MU76_MICPC</name>
<dbReference type="Proteomes" id="UP000001876">
    <property type="component" value="Unassembled WGS sequence"/>
</dbReference>
<dbReference type="PANTHER" id="PTHR15073">
    <property type="entry name" value="MICROTUBULE-ASSOCIATED PROTEIN"/>
    <property type="match status" value="1"/>
</dbReference>
<evidence type="ECO:0000256" key="2">
    <source>
        <dbReference type="SAM" id="MobiDB-lite"/>
    </source>
</evidence>
<dbReference type="InterPro" id="IPR051483">
    <property type="entry name" value="MAP7_domain-containing"/>
</dbReference>
<feature type="region of interest" description="Disordered" evidence="2">
    <location>
        <begin position="194"/>
        <end position="226"/>
    </location>
</feature>
<feature type="compositionally biased region" description="Basic and acidic residues" evidence="2">
    <location>
        <begin position="117"/>
        <end position="127"/>
    </location>
</feature>
<feature type="compositionally biased region" description="Low complexity" evidence="2">
    <location>
        <begin position="66"/>
        <end position="86"/>
    </location>
</feature>
<dbReference type="OMA" id="WAMRNSA"/>
<dbReference type="PANTHER" id="PTHR15073:SF1">
    <property type="entry name" value="RETICULOCYTE-BINDING PROTEIN HOMOLOG 2A"/>
    <property type="match status" value="1"/>
</dbReference>
<protein>
    <submittedName>
        <fullName evidence="3">Predicted protein</fullName>
    </submittedName>
</protein>
<dbReference type="AlphaFoldDB" id="C1MU76"/>
<feature type="region of interest" description="Disordered" evidence="2">
    <location>
        <begin position="19"/>
        <end position="141"/>
    </location>
</feature>
<dbReference type="STRING" id="564608.C1MU76"/>
<feature type="compositionally biased region" description="Low complexity" evidence="2">
    <location>
        <begin position="202"/>
        <end position="217"/>
    </location>
</feature>
<feature type="compositionally biased region" description="Basic and acidic residues" evidence="2">
    <location>
        <begin position="739"/>
        <end position="750"/>
    </location>
</feature>
<proteinExistence type="predicted"/>
<feature type="region of interest" description="Disordered" evidence="2">
    <location>
        <begin position="295"/>
        <end position="319"/>
    </location>
</feature>
<sequence length="967" mass="103552">MHAHGHGGAVMAAAGSIPALASRRWSAPRRVVGGRPRARARCVASSASSASSSSSSSSSSRRRRAVAVPARALVPAPGSSSSSSSSRALANRAATRPRGRRVVSVRATDDDDDDARDDDRATRRTESLEPSATEDGEFVTATDAAAVEECEDEDEDEYEEIEEYEEVEVDYTPLDHAKDFVESLGTWEDVARWGKSAEDDSSSSSSSKSSSSFAASATNHISSAPGGQLGMAPAAGMAVTIAFVVGALFGRKASERRAAAAAGALADLVARGGGGGGGGGLKVFTEEDRVEDEKRRAKSIADAKAAEEARKKKRDEDEAKFVASEKIRLAKEAEARAEAERAEEARRAKVRAELAERAEIERALREEKEEKERVERERREREAREEQERRRVEEAEARAAEEARRAAERSRRGETSKSFDVTAYVELNFRAARGDVEATVRARAGASSPGAETATFPSSELARQGALRMCSSVARAALTNYASDARVKQMLVEPCAIGVESGGFDEVEFDHWMRVAQARTDAELRTLTMRVGAGLELALRQPNGTSSNRAESREEEVTVTRAALPMSDFDNVSNRLIAAASAAGDNAFAVATEDLEYVSRYELSQLHGLEGGLVFPAVTEKDMDQRRANPLKGVLIATILTLSHWLRRASVAADGGDASLLANCETLAAQILGKVANAEGSSWKAMYLDGFSGDTLSQAAAMTRELLPDGDPVRAILDKAEEEARKKLAGVPTTDEENYPEREESRKARFRADQEAIPLAEKLWAMRNSAAQLSQSGARAQARTMLEEAYKLRVESVKKAREKAATAKGSPPKLTEKLSEVTAALGPPSVAPETLPELLALEECFAGEASWKAELSGVRGQVLKAVRNAAEQAGAAGDWLDAAAILEGAAREYGAKLKLGPENAAVMATREAAEKAWEAAGVEKEDDDAKDEALTKCAGSNVPRGAGGGIVLKLSKRYLKELEARRK</sequence>
<evidence type="ECO:0000313" key="3">
    <source>
        <dbReference type="EMBL" id="EEH56578.1"/>
    </source>
</evidence>
<feature type="region of interest" description="Disordered" evidence="2">
    <location>
        <begin position="366"/>
        <end position="396"/>
    </location>
</feature>
<dbReference type="OrthoDB" id="498951at2759"/>
<keyword evidence="4" id="KW-1185">Reference proteome</keyword>
<evidence type="ECO:0000256" key="1">
    <source>
        <dbReference type="ARBA" id="ARBA00023054"/>
    </source>
</evidence>
<feature type="compositionally biased region" description="Low complexity" evidence="2">
    <location>
        <begin position="28"/>
        <end position="59"/>
    </location>
</feature>
<keyword evidence="1" id="KW-0175">Coiled coil</keyword>
<dbReference type="EMBL" id="GG663740">
    <property type="protein sequence ID" value="EEH56578.1"/>
    <property type="molecule type" value="Genomic_DNA"/>
</dbReference>
<dbReference type="RefSeq" id="XP_003059446.1">
    <property type="nucleotide sequence ID" value="XM_003059400.1"/>
</dbReference>
<dbReference type="KEGG" id="mpp:MICPUCDRAFT_58698"/>